<dbReference type="Gene3D" id="2.60.40.1280">
    <property type="match status" value="1"/>
</dbReference>
<keyword evidence="4" id="KW-0964">Secreted</keyword>
<keyword evidence="5" id="KW-0732">Signal</keyword>
<evidence type="ECO:0000256" key="6">
    <source>
        <dbReference type="ARBA" id="ARBA00023088"/>
    </source>
</evidence>
<dbReference type="Proteomes" id="UP000221438">
    <property type="component" value="Unassembled WGS sequence"/>
</dbReference>
<dbReference type="AlphaFoldDB" id="A0A2C0EBQ7"/>
<evidence type="ECO:0000256" key="7">
    <source>
        <dbReference type="SAM" id="MobiDB-lite"/>
    </source>
</evidence>
<evidence type="ECO:0000256" key="1">
    <source>
        <dbReference type="ARBA" id="ARBA00004168"/>
    </source>
</evidence>
<keyword evidence="3" id="KW-0134">Cell wall</keyword>
<dbReference type="Gene3D" id="2.60.40.1140">
    <property type="entry name" value="Collagen-binding surface protein Cna, B-type domain"/>
    <property type="match status" value="1"/>
</dbReference>
<evidence type="ECO:0000259" key="9">
    <source>
        <dbReference type="Pfam" id="PF05738"/>
    </source>
</evidence>
<protein>
    <submittedName>
        <fullName evidence="12">Adhesin</fullName>
    </submittedName>
</protein>
<dbReference type="InterPro" id="IPR008966">
    <property type="entry name" value="Adhesion_dom_sf"/>
</dbReference>
<feature type="domain" description="Collagen binding" evidence="8">
    <location>
        <begin position="173"/>
        <end position="292"/>
    </location>
</feature>
<organism evidence="12 13">
    <name type="scientific">Bacillus cereus</name>
    <dbReference type="NCBI Taxonomy" id="1396"/>
    <lineage>
        <taxon>Bacteria</taxon>
        <taxon>Bacillati</taxon>
        <taxon>Bacillota</taxon>
        <taxon>Bacilli</taxon>
        <taxon>Bacillales</taxon>
        <taxon>Bacillaceae</taxon>
        <taxon>Bacillus</taxon>
        <taxon>Bacillus cereus group</taxon>
    </lineage>
</organism>
<evidence type="ECO:0000256" key="4">
    <source>
        <dbReference type="ARBA" id="ARBA00022525"/>
    </source>
</evidence>
<evidence type="ECO:0000259" key="11">
    <source>
        <dbReference type="Pfam" id="PF17961"/>
    </source>
</evidence>
<name>A0A2C0EBQ7_BACCE</name>
<dbReference type="RefSeq" id="WP_142306074.1">
    <property type="nucleotide sequence ID" value="NZ_NVLJ01000018.1"/>
</dbReference>
<dbReference type="InterPro" id="IPR011252">
    <property type="entry name" value="Fibrogen-bd_dom1"/>
</dbReference>
<evidence type="ECO:0000256" key="5">
    <source>
        <dbReference type="ARBA" id="ARBA00022729"/>
    </source>
</evidence>
<feature type="region of interest" description="Disordered" evidence="7">
    <location>
        <begin position="512"/>
        <end position="583"/>
    </location>
</feature>
<dbReference type="EMBL" id="NUJQ01000009">
    <property type="protein sequence ID" value="PGQ09422.1"/>
    <property type="molecule type" value="Genomic_DNA"/>
</dbReference>
<dbReference type="Gene3D" id="2.60.40.10">
    <property type="entry name" value="Immunoglobulins"/>
    <property type="match status" value="1"/>
</dbReference>
<dbReference type="InterPro" id="IPR013783">
    <property type="entry name" value="Ig-like_fold"/>
</dbReference>
<gene>
    <name evidence="12" type="ORF">COA08_11315</name>
</gene>
<dbReference type="GO" id="GO:0007155">
    <property type="term" value="P:cell adhesion"/>
    <property type="evidence" value="ECO:0007669"/>
    <property type="project" value="InterPro"/>
</dbReference>
<dbReference type="InterPro" id="IPR008456">
    <property type="entry name" value="Collagen-bd_dom"/>
</dbReference>
<dbReference type="Pfam" id="PF17802">
    <property type="entry name" value="SpaA"/>
    <property type="match status" value="1"/>
</dbReference>
<comment type="caution">
    <text evidence="12">The sequence shown here is derived from an EMBL/GenBank/DDBJ whole genome shotgun (WGS) entry which is preliminary data.</text>
</comment>
<evidence type="ECO:0000256" key="3">
    <source>
        <dbReference type="ARBA" id="ARBA00022512"/>
    </source>
</evidence>
<feature type="compositionally biased region" description="Basic and acidic residues" evidence="7">
    <location>
        <begin position="526"/>
        <end position="559"/>
    </location>
</feature>
<feature type="domain" description="CNA-B" evidence="9">
    <location>
        <begin position="423"/>
        <end position="503"/>
    </location>
</feature>
<dbReference type="InterPro" id="IPR008454">
    <property type="entry name" value="Collagen-bd_Cna-like_B-typ_dom"/>
</dbReference>
<evidence type="ECO:0000313" key="12">
    <source>
        <dbReference type="EMBL" id="PGQ09422.1"/>
    </source>
</evidence>
<dbReference type="Pfam" id="PF05738">
    <property type="entry name" value="Cna_B"/>
    <property type="match status" value="1"/>
</dbReference>
<comment type="subcellular location">
    <subcellularLocation>
        <location evidence="1">Secreted</location>
        <location evidence="1">Cell wall</location>
        <topology evidence="1">Peptidoglycan-anchor</topology>
    </subcellularLocation>
</comment>
<dbReference type="Pfam" id="PF05737">
    <property type="entry name" value="Collagen_bind"/>
    <property type="match status" value="1"/>
</dbReference>
<evidence type="ECO:0000259" key="8">
    <source>
        <dbReference type="Pfam" id="PF05737"/>
    </source>
</evidence>
<reference evidence="12 13" key="1">
    <citation type="submission" date="2017-09" db="EMBL/GenBank/DDBJ databases">
        <title>Large-scale bioinformatics analysis of Bacillus genomes uncovers conserved roles of natural products in bacterial physiology.</title>
        <authorList>
            <consortium name="Agbiome Team Llc"/>
            <person name="Bleich R.M."/>
            <person name="Grubbs K.J."/>
            <person name="Santa Maria K.C."/>
            <person name="Allen S.E."/>
            <person name="Farag S."/>
            <person name="Shank E.A."/>
            <person name="Bowers A."/>
        </authorList>
    </citation>
    <scope>NUCLEOTIDE SEQUENCE [LARGE SCALE GENOMIC DNA]</scope>
    <source>
        <strain evidence="12 13">AFS046104</strain>
    </source>
</reference>
<dbReference type="InterPro" id="IPR041033">
    <property type="entry name" value="SpaA_PFL_dom_1"/>
</dbReference>
<feature type="non-terminal residue" evidence="12">
    <location>
        <position position="583"/>
    </location>
</feature>
<dbReference type="SUPFAM" id="SSF49478">
    <property type="entry name" value="Cna protein B-type domain"/>
    <property type="match status" value="2"/>
</dbReference>
<evidence type="ECO:0000313" key="13">
    <source>
        <dbReference type="Proteomes" id="UP000221438"/>
    </source>
</evidence>
<comment type="similarity">
    <text evidence="2">Belongs to the serine-aspartate repeat-containing protein (SDr) family.</text>
</comment>
<dbReference type="Pfam" id="PF17961">
    <property type="entry name" value="Big_8"/>
    <property type="match status" value="1"/>
</dbReference>
<accession>A0A2C0EBQ7</accession>
<dbReference type="InterPro" id="IPR041171">
    <property type="entry name" value="SDR_Ig"/>
</dbReference>
<dbReference type="PANTHER" id="PTHR36108:SF13">
    <property type="entry name" value="COLOSSIN-B-RELATED"/>
    <property type="match status" value="1"/>
</dbReference>
<feature type="domain" description="SDR-like Ig" evidence="11">
    <location>
        <begin position="49"/>
        <end position="134"/>
    </location>
</feature>
<dbReference type="Gene3D" id="2.60.40.740">
    <property type="match status" value="1"/>
</dbReference>
<evidence type="ECO:0000256" key="2">
    <source>
        <dbReference type="ARBA" id="ARBA00007257"/>
    </source>
</evidence>
<sequence length="583" mass="65271">MSTYLKRISVICFIVTVIIGQVFTPIIGHAQELNTAGFVDSFAIEKTTLNYGEQTSIRVNFSEKPGKKMKSGDTLTLALPPELKGFSGTIALKDDSGRVFGACQINGNNVVCTFNDTVDKLENIRGNFNFTVQATNVEAGKTKDVQTNLGTNLEKQTVSITHSKGGGTEPGIFFYKSGDIQPDKSNEVRWFLNINLKKQYLHDNIVLKDTLQEGQILNKGSFNIAINNREYLSLEQFQQRGYGYIKFTSDNSFEVVVYRHMGNATSFTVAYTSTITESGKKLEFLQNDYKLDYQILYEKPTSESNSVKVKNISFGGEAEGDLPAKGTLQIVKHIEGNEGKIIPGVSFKVYTESGQQIGDSYTTNQDGIVEAPNLAPGNYYVQEISAPNYVEFNPQTKIPFTIKKDDVNGIKLMVPNKLKTTSVTGTKTWKGDKVKDRPETIKVDLLQNGKVITTKEVTAANDWKYEFEKLPAVDNEGKAHKYEVKEQPVSGYQSKVNGYDITNIKIQEATEVEEQGKEETIEELEDPTKPEMPKVTEEPNKQEKPEVTDKPEIWVKPEEEKIEEETTEEMEEPVKPETPKVTE</sequence>
<feature type="domain" description="SpaA-like prealbumin fold" evidence="10">
    <location>
        <begin position="332"/>
        <end position="407"/>
    </location>
</feature>
<evidence type="ECO:0000259" key="10">
    <source>
        <dbReference type="Pfam" id="PF17802"/>
    </source>
</evidence>
<dbReference type="CDD" id="cd00222">
    <property type="entry name" value="CollagenBindB"/>
    <property type="match status" value="1"/>
</dbReference>
<dbReference type="GO" id="GO:0005518">
    <property type="term" value="F:collagen binding"/>
    <property type="evidence" value="ECO:0007669"/>
    <property type="project" value="InterPro"/>
</dbReference>
<feature type="compositionally biased region" description="Acidic residues" evidence="7">
    <location>
        <begin position="560"/>
        <end position="571"/>
    </location>
</feature>
<keyword evidence="6" id="KW-0572">Peptidoglycan-anchor</keyword>
<dbReference type="SUPFAM" id="SSF49401">
    <property type="entry name" value="Bacterial adhesins"/>
    <property type="match status" value="2"/>
</dbReference>
<feature type="compositionally biased region" description="Basic and acidic residues" evidence="7">
    <location>
        <begin position="572"/>
        <end position="583"/>
    </location>
</feature>
<dbReference type="PANTHER" id="PTHR36108">
    <property type="entry name" value="COLOSSIN-B-RELATED"/>
    <property type="match status" value="1"/>
</dbReference>
<proteinExistence type="inferred from homology"/>